<dbReference type="GO" id="GO:0055085">
    <property type="term" value="P:transmembrane transport"/>
    <property type="evidence" value="ECO:0007669"/>
    <property type="project" value="InterPro"/>
</dbReference>
<dbReference type="InterPro" id="IPR006685">
    <property type="entry name" value="MscS_channel_2nd"/>
</dbReference>
<dbReference type="Gene3D" id="1.10.287.1260">
    <property type="match status" value="1"/>
</dbReference>
<gene>
    <name evidence="7" type="ORF">CEUSTIGMA_g8355.t1</name>
</gene>
<dbReference type="EMBL" id="BEGY01000058">
    <property type="protein sequence ID" value="GAX80920.1"/>
    <property type="molecule type" value="Genomic_DNA"/>
</dbReference>
<feature type="domain" description="Mechanosensitive ion channel MscS" evidence="6">
    <location>
        <begin position="53"/>
        <end position="113"/>
    </location>
</feature>
<evidence type="ECO:0000256" key="1">
    <source>
        <dbReference type="ARBA" id="ARBA00004370"/>
    </source>
</evidence>
<dbReference type="InterPro" id="IPR023408">
    <property type="entry name" value="MscS_beta-dom_sf"/>
</dbReference>
<evidence type="ECO:0000256" key="4">
    <source>
        <dbReference type="ARBA" id="ARBA00023136"/>
    </source>
</evidence>
<dbReference type="Proteomes" id="UP000232323">
    <property type="component" value="Unassembled WGS sequence"/>
</dbReference>
<keyword evidence="4 5" id="KW-0472">Membrane</keyword>
<evidence type="ECO:0000313" key="8">
    <source>
        <dbReference type="Proteomes" id="UP000232323"/>
    </source>
</evidence>
<proteinExistence type="predicted"/>
<comment type="caution">
    <text evidence="7">The sequence shown here is derived from an EMBL/GenBank/DDBJ whole genome shotgun (WGS) entry which is preliminary data.</text>
</comment>
<organism evidence="7 8">
    <name type="scientific">Chlamydomonas eustigma</name>
    <dbReference type="NCBI Taxonomy" id="1157962"/>
    <lineage>
        <taxon>Eukaryota</taxon>
        <taxon>Viridiplantae</taxon>
        <taxon>Chlorophyta</taxon>
        <taxon>core chlorophytes</taxon>
        <taxon>Chlorophyceae</taxon>
        <taxon>CS clade</taxon>
        <taxon>Chlamydomonadales</taxon>
        <taxon>Chlamydomonadaceae</taxon>
        <taxon>Chlamydomonas</taxon>
    </lineage>
</organism>
<dbReference type="PANTHER" id="PTHR30566:SF5">
    <property type="entry name" value="MECHANOSENSITIVE ION CHANNEL PROTEIN 1, MITOCHONDRIAL-RELATED"/>
    <property type="match status" value="1"/>
</dbReference>
<reference evidence="7 8" key="1">
    <citation type="submission" date="2017-08" db="EMBL/GenBank/DDBJ databases">
        <title>Acidophilic green algal genome provides insights into adaptation to an acidic environment.</title>
        <authorList>
            <person name="Hirooka S."/>
            <person name="Hirose Y."/>
            <person name="Kanesaki Y."/>
            <person name="Higuchi S."/>
            <person name="Fujiwara T."/>
            <person name="Onuma R."/>
            <person name="Era A."/>
            <person name="Ohbayashi R."/>
            <person name="Uzuka A."/>
            <person name="Nozaki H."/>
            <person name="Yoshikawa H."/>
            <person name="Miyagishima S.Y."/>
        </authorList>
    </citation>
    <scope>NUCLEOTIDE SEQUENCE [LARGE SCALE GENOMIC DNA]</scope>
    <source>
        <strain evidence="7 8">NIES-2499</strain>
    </source>
</reference>
<dbReference type="AlphaFoldDB" id="A0A250XDT1"/>
<dbReference type="Pfam" id="PF00924">
    <property type="entry name" value="MS_channel_2nd"/>
    <property type="match status" value="1"/>
</dbReference>
<dbReference type="Gene3D" id="2.30.30.60">
    <property type="match status" value="1"/>
</dbReference>
<evidence type="ECO:0000313" key="7">
    <source>
        <dbReference type="EMBL" id="GAX80920.1"/>
    </source>
</evidence>
<evidence type="ECO:0000259" key="6">
    <source>
        <dbReference type="Pfam" id="PF00924"/>
    </source>
</evidence>
<dbReference type="InterPro" id="IPR010920">
    <property type="entry name" value="LSM_dom_sf"/>
</dbReference>
<comment type="subcellular location">
    <subcellularLocation>
        <location evidence="1">Membrane</location>
    </subcellularLocation>
</comment>
<dbReference type="STRING" id="1157962.A0A250XDT1"/>
<feature type="transmembrane region" description="Helical" evidence="5">
    <location>
        <begin position="12"/>
        <end position="32"/>
    </location>
</feature>
<protein>
    <recommendedName>
        <fullName evidence="6">Mechanosensitive ion channel MscS domain-containing protein</fullName>
    </recommendedName>
</protein>
<dbReference type="SUPFAM" id="SSF50182">
    <property type="entry name" value="Sm-like ribonucleoproteins"/>
    <property type="match status" value="1"/>
</dbReference>
<keyword evidence="2 5" id="KW-0812">Transmembrane</keyword>
<feature type="transmembrane region" description="Helical" evidence="5">
    <location>
        <begin position="84"/>
        <end position="103"/>
    </location>
</feature>
<dbReference type="PANTHER" id="PTHR30566">
    <property type="entry name" value="YNAI-RELATED MECHANOSENSITIVE ION CHANNEL"/>
    <property type="match status" value="1"/>
</dbReference>
<feature type="transmembrane region" description="Helical" evidence="5">
    <location>
        <begin position="39"/>
        <end position="64"/>
    </location>
</feature>
<sequence length="146" mass="15380">MPELLQTLDAVLSVMCFMVGLAYCSDAMALPLSKFAASLGVFGLLLGLASQELVMNLVGGMVLLTTRPFTVGDSISSPLPYGVGSIKGTVVSIGLLSTMLLSTEATPVNVPKRTSSRCARLTYRTGHGSLRFVSTTQGHMVEEPLL</sequence>
<accession>A0A250XDT1</accession>
<name>A0A250XDT1_9CHLO</name>
<evidence type="ECO:0000256" key="5">
    <source>
        <dbReference type="SAM" id="Phobius"/>
    </source>
</evidence>
<evidence type="ECO:0000256" key="2">
    <source>
        <dbReference type="ARBA" id="ARBA00022692"/>
    </source>
</evidence>
<keyword evidence="3 5" id="KW-1133">Transmembrane helix</keyword>
<dbReference type="GO" id="GO:0016020">
    <property type="term" value="C:membrane"/>
    <property type="evidence" value="ECO:0007669"/>
    <property type="project" value="UniProtKB-SubCell"/>
</dbReference>
<keyword evidence="8" id="KW-1185">Reference proteome</keyword>
<evidence type="ECO:0000256" key="3">
    <source>
        <dbReference type="ARBA" id="ARBA00022989"/>
    </source>
</evidence>